<organism evidence="1 2">
    <name type="scientific">Pseudomonas savastanoi pv. glycinea str. race 4</name>
    <dbReference type="NCBI Taxonomy" id="875330"/>
    <lineage>
        <taxon>Bacteria</taxon>
        <taxon>Pseudomonadati</taxon>
        <taxon>Pseudomonadota</taxon>
        <taxon>Gammaproteobacteria</taxon>
        <taxon>Pseudomonadales</taxon>
        <taxon>Pseudomonadaceae</taxon>
        <taxon>Pseudomonas</taxon>
    </lineage>
</organism>
<dbReference type="GO" id="GO:0004497">
    <property type="term" value="F:monooxygenase activity"/>
    <property type="evidence" value="ECO:0007669"/>
    <property type="project" value="UniProtKB-KW"/>
</dbReference>
<reference evidence="1 2" key="1">
    <citation type="journal article" date="2011" name="PLoS Pathog.">
        <title>Dynamic evolution of pathogenicity revealed by sequencing and comparative genomics of 19 Pseudomonas syringae isolates.</title>
        <authorList>
            <person name="Baltrus D.A."/>
            <person name="Nishimura M.T."/>
            <person name="Romanchuk A."/>
            <person name="Chang J.H."/>
            <person name="Mukhtar M.S."/>
            <person name="Cherkis K."/>
            <person name="Roach J."/>
            <person name="Grant S.R."/>
            <person name="Jones C.D."/>
            <person name="Dangl J.L."/>
        </authorList>
    </citation>
    <scope>NUCLEOTIDE SEQUENCE [LARGE SCALE GENOMIC DNA]</scope>
    <source>
        <strain evidence="2">race 4</strain>
    </source>
</reference>
<name>F3CGC5_PSESG</name>
<feature type="non-terminal residue" evidence="1">
    <location>
        <position position="80"/>
    </location>
</feature>
<comment type="caution">
    <text evidence="1">The sequence shown here is derived from an EMBL/GenBank/DDBJ whole genome shotgun (WGS) entry which is preliminary data.</text>
</comment>
<dbReference type="Proteomes" id="UP000005466">
    <property type="component" value="Unassembled WGS sequence"/>
</dbReference>
<evidence type="ECO:0000313" key="2">
    <source>
        <dbReference type="Proteomes" id="UP000005466"/>
    </source>
</evidence>
<dbReference type="HOGENOM" id="CLU_2611807_0_0_6"/>
<feature type="non-terminal residue" evidence="1">
    <location>
        <position position="1"/>
    </location>
</feature>
<gene>
    <name evidence="1" type="ORF">Pgy4_35728</name>
</gene>
<keyword evidence="1" id="KW-0560">Oxidoreductase</keyword>
<dbReference type="EMBL" id="ADWY01002587">
    <property type="protein sequence ID" value="EGH18317.1"/>
    <property type="molecule type" value="Genomic_DNA"/>
</dbReference>
<dbReference type="Gene3D" id="3.40.50.80">
    <property type="entry name" value="Nucleotide-binding domain of ferredoxin-NADP reductase (FNR) module"/>
    <property type="match status" value="1"/>
</dbReference>
<accession>F3CGC5</accession>
<proteinExistence type="predicted"/>
<keyword evidence="1" id="KW-0503">Monooxygenase</keyword>
<dbReference type="InterPro" id="IPR039261">
    <property type="entry name" value="FNR_nucleotide-bd"/>
</dbReference>
<sequence length="80" mass="8673">GGGIGITPILCMAEQLALEGADFELHYCVRSVERGAFIERLKRSSFADRVTLHLDEQPTTALDAANVLAPPPHPDTPLYV</sequence>
<evidence type="ECO:0000313" key="1">
    <source>
        <dbReference type="EMBL" id="EGH18317.1"/>
    </source>
</evidence>
<dbReference type="AlphaFoldDB" id="F3CGC5"/>
<dbReference type="SUPFAM" id="SSF52343">
    <property type="entry name" value="Ferredoxin reductase-like, C-terminal NADP-linked domain"/>
    <property type="match status" value="1"/>
</dbReference>
<protein>
    <submittedName>
        <fullName evidence="1">Vanillate monooxygenase, oxidoreductase subunit</fullName>
    </submittedName>
</protein>